<dbReference type="AlphaFoldDB" id="A0A6A2WZP5"/>
<sequence>MFSFVLLSSYVLSYFKVVVEMQEGSLKTILECFSDPRPKKKMAADHAAEGALWYLRHVGCFPPNKLSKDS</sequence>
<dbReference type="EMBL" id="VEPZ02001568">
    <property type="protein sequence ID" value="KAE8667713.1"/>
    <property type="molecule type" value="Genomic_DNA"/>
</dbReference>
<evidence type="ECO:0000313" key="2">
    <source>
        <dbReference type="EMBL" id="KAE8667713.1"/>
    </source>
</evidence>
<dbReference type="Pfam" id="PF14709">
    <property type="entry name" value="DND1_DSRM"/>
    <property type="match status" value="1"/>
</dbReference>
<comment type="caution">
    <text evidence="2">The sequence shown here is derived from an EMBL/GenBank/DDBJ whole genome shotgun (WGS) entry which is preliminary data.</text>
</comment>
<organism evidence="2 3">
    <name type="scientific">Hibiscus syriacus</name>
    <name type="common">Rose of Sharon</name>
    <dbReference type="NCBI Taxonomy" id="106335"/>
    <lineage>
        <taxon>Eukaryota</taxon>
        <taxon>Viridiplantae</taxon>
        <taxon>Streptophyta</taxon>
        <taxon>Embryophyta</taxon>
        <taxon>Tracheophyta</taxon>
        <taxon>Spermatophyta</taxon>
        <taxon>Magnoliopsida</taxon>
        <taxon>eudicotyledons</taxon>
        <taxon>Gunneridae</taxon>
        <taxon>Pentapetalae</taxon>
        <taxon>rosids</taxon>
        <taxon>malvids</taxon>
        <taxon>Malvales</taxon>
        <taxon>Malvaceae</taxon>
        <taxon>Malvoideae</taxon>
        <taxon>Hibiscus</taxon>
    </lineage>
</organism>
<keyword evidence="3" id="KW-1185">Reference proteome</keyword>
<evidence type="ECO:0000256" key="1">
    <source>
        <dbReference type="SAM" id="SignalP"/>
    </source>
</evidence>
<protein>
    <submittedName>
        <fullName evidence="2">Uncharacterized protein</fullName>
    </submittedName>
</protein>
<accession>A0A6A2WZP5</accession>
<reference evidence="2" key="1">
    <citation type="submission" date="2019-09" db="EMBL/GenBank/DDBJ databases">
        <title>Draft genome information of white flower Hibiscus syriacus.</title>
        <authorList>
            <person name="Kim Y.-M."/>
        </authorList>
    </citation>
    <scope>NUCLEOTIDE SEQUENCE [LARGE SCALE GENOMIC DNA]</scope>
    <source>
        <strain evidence="2">YM2019G1</strain>
    </source>
</reference>
<name>A0A6A2WZP5_HIBSY</name>
<feature type="chain" id="PRO_5025402796" evidence="1">
    <location>
        <begin position="22"/>
        <end position="70"/>
    </location>
</feature>
<gene>
    <name evidence="2" type="ORF">F3Y22_tig00112383pilonHSYRG00448</name>
</gene>
<evidence type="ECO:0000313" key="3">
    <source>
        <dbReference type="Proteomes" id="UP000436088"/>
    </source>
</evidence>
<proteinExistence type="predicted"/>
<keyword evidence="1" id="KW-0732">Signal</keyword>
<dbReference type="Gene3D" id="3.30.160.20">
    <property type="match status" value="1"/>
</dbReference>
<feature type="signal peptide" evidence="1">
    <location>
        <begin position="1"/>
        <end position="21"/>
    </location>
</feature>
<dbReference type="Proteomes" id="UP000436088">
    <property type="component" value="Unassembled WGS sequence"/>
</dbReference>